<name>A0A5D4U770_9BACI</name>
<evidence type="ECO:0000313" key="1">
    <source>
        <dbReference type="EMBL" id="TYS83028.1"/>
    </source>
</evidence>
<comment type="caution">
    <text evidence="1">The sequence shown here is derived from an EMBL/GenBank/DDBJ whole genome shotgun (WGS) entry which is preliminary data.</text>
</comment>
<accession>A0A5D4U770</accession>
<dbReference type="EMBL" id="VTEZ01000006">
    <property type="protein sequence ID" value="TYS83028.1"/>
    <property type="molecule type" value="Genomic_DNA"/>
</dbReference>
<organism evidence="1 2">
    <name type="scientific">Rossellomorea aquimaris</name>
    <dbReference type="NCBI Taxonomy" id="189382"/>
    <lineage>
        <taxon>Bacteria</taxon>
        <taxon>Bacillati</taxon>
        <taxon>Bacillota</taxon>
        <taxon>Bacilli</taxon>
        <taxon>Bacillales</taxon>
        <taxon>Bacillaceae</taxon>
        <taxon>Rossellomorea</taxon>
    </lineage>
</organism>
<gene>
    <name evidence="1" type="ORF">FZC85_18165</name>
</gene>
<proteinExistence type="predicted"/>
<reference evidence="1 2" key="1">
    <citation type="submission" date="2019-08" db="EMBL/GenBank/DDBJ databases">
        <title>Bacillus genomes from the desert of Cuatro Cienegas, Coahuila.</title>
        <authorList>
            <person name="Olmedo-Alvarez G."/>
        </authorList>
    </citation>
    <scope>NUCLEOTIDE SEQUENCE [LARGE SCALE GENOMIC DNA]</scope>
    <source>
        <strain evidence="1 2">CH87b_3T</strain>
    </source>
</reference>
<protein>
    <submittedName>
        <fullName evidence="1">Uncharacterized protein</fullName>
    </submittedName>
</protein>
<dbReference type="AlphaFoldDB" id="A0A5D4U770"/>
<dbReference type="Proteomes" id="UP000324269">
    <property type="component" value="Unassembled WGS sequence"/>
</dbReference>
<evidence type="ECO:0000313" key="2">
    <source>
        <dbReference type="Proteomes" id="UP000324269"/>
    </source>
</evidence>
<dbReference type="RefSeq" id="WP_148970440.1">
    <property type="nucleotide sequence ID" value="NZ_JBNIKW010000006.1"/>
</dbReference>
<sequence>MGHTTYVKNGVVDHNVFRKRKQMSAKHGDGSGASILLFGSRRTVPLLPFASLCFPASRDLLTST</sequence>